<feature type="compositionally biased region" description="Basic and acidic residues" evidence="1">
    <location>
        <begin position="65"/>
        <end position="80"/>
    </location>
</feature>
<evidence type="ECO:0000259" key="3">
    <source>
        <dbReference type="PROSITE" id="PS50994"/>
    </source>
</evidence>
<feature type="region of interest" description="Disordered" evidence="1">
    <location>
        <begin position="170"/>
        <end position="196"/>
    </location>
</feature>
<protein>
    <submittedName>
        <fullName evidence="4">Uncharacterized protein</fullName>
    </submittedName>
</protein>
<keyword evidence="5" id="KW-1185">Reference proteome</keyword>
<dbReference type="AlphaFoldDB" id="A0AAE0G860"/>
<feature type="domain" description="RNase H type-1" evidence="2">
    <location>
        <begin position="1"/>
        <end position="40"/>
    </location>
</feature>
<dbReference type="Gene3D" id="3.30.420.10">
    <property type="entry name" value="Ribonuclease H-like superfamily/Ribonuclease H"/>
    <property type="match status" value="2"/>
</dbReference>
<comment type="caution">
    <text evidence="4">The sequence shown here is derived from an EMBL/GenBank/DDBJ whole genome shotgun (WGS) entry which is preliminary data.</text>
</comment>
<proteinExistence type="predicted"/>
<sequence length="421" mass="47444">METIEELNERGTAVELYKVKAHTGIVGNEGTDEAAKEACENGEVVPNTDNADTITLQALLDQGIAEERVEQEERTRKGEDSYTNTKRNRMGGEREGTEVAVNPQQEIEDMMRAMEEMIEEETEGEGTLGEGGEEQADEQNQTEEGEGETVHEEMTVDPQQEAAEIMRDLEEEAAEGDRRRRRQEQELERSRIKTAENTNPYRLMAHLQGDEPMRAVSNRFWKTRDARLTRTILIGRYQEVRSRVPYPDGLLNPPSLYGSRNWQEVGGDFVTGLPLTGQGNDAFVAFTCKLSKMVHVVPINFGASSAQPVTGRYFDVVWRQHGAPMKIVCDRDPRFQDAFWKELMRLTGVLVASTTPYNPRSNGQAEHTRYRVIEDMFRSFVGENLEDSDLHVTNVEFAISDSRSGVTGSTSFELCYGASPM</sequence>
<evidence type="ECO:0000256" key="1">
    <source>
        <dbReference type="SAM" id="MobiDB-lite"/>
    </source>
</evidence>
<organism evidence="4 5">
    <name type="scientific">Cymbomonas tetramitiformis</name>
    <dbReference type="NCBI Taxonomy" id="36881"/>
    <lineage>
        <taxon>Eukaryota</taxon>
        <taxon>Viridiplantae</taxon>
        <taxon>Chlorophyta</taxon>
        <taxon>Pyramimonadophyceae</taxon>
        <taxon>Pyramimonadales</taxon>
        <taxon>Pyramimonadaceae</taxon>
        <taxon>Cymbomonas</taxon>
    </lineage>
</organism>
<feature type="domain" description="Integrase catalytic" evidence="3">
    <location>
        <begin position="250"/>
        <end position="421"/>
    </location>
</feature>
<dbReference type="InterPro" id="IPR050951">
    <property type="entry name" value="Retrovirus_Pol_polyprotein"/>
</dbReference>
<dbReference type="PROSITE" id="PS50994">
    <property type="entry name" value="INTEGRASE"/>
    <property type="match status" value="1"/>
</dbReference>
<evidence type="ECO:0000313" key="5">
    <source>
        <dbReference type="Proteomes" id="UP001190700"/>
    </source>
</evidence>
<dbReference type="InterPro" id="IPR012337">
    <property type="entry name" value="RNaseH-like_sf"/>
</dbReference>
<dbReference type="GO" id="GO:0004523">
    <property type="term" value="F:RNA-DNA hybrid ribonuclease activity"/>
    <property type="evidence" value="ECO:0007669"/>
    <property type="project" value="InterPro"/>
</dbReference>
<reference evidence="4 5" key="1">
    <citation type="journal article" date="2015" name="Genome Biol. Evol.">
        <title>Comparative Genomics of a Bacterivorous Green Alga Reveals Evolutionary Causalities and Consequences of Phago-Mixotrophic Mode of Nutrition.</title>
        <authorList>
            <person name="Burns J.A."/>
            <person name="Paasch A."/>
            <person name="Narechania A."/>
            <person name="Kim E."/>
        </authorList>
    </citation>
    <scope>NUCLEOTIDE SEQUENCE [LARGE SCALE GENOMIC DNA]</scope>
    <source>
        <strain evidence="4 5">PLY_AMNH</strain>
    </source>
</reference>
<evidence type="ECO:0000313" key="4">
    <source>
        <dbReference type="EMBL" id="KAK3273249.1"/>
    </source>
</evidence>
<feature type="region of interest" description="Disordered" evidence="1">
    <location>
        <begin position="118"/>
        <end position="156"/>
    </location>
</feature>
<dbReference type="InterPro" id="IPR002156">
    <property type="entry name" value="RNaseH_domain"/>
</dbReference>
<dbReference type="InterPro" id="IPR001584">
    <property type="entry name" value="Integrase_cat-core"/>
</dbReference>
<evidence type="ECO:0000259" key="2">
    <source>
        <dbReference type="PROSITE" id="PS50879"/>
    </source>
</evidence>
<dbReference type="PROSITE" id="PS50879">
    <property type="entry name" value="RNASE_H_1"/>
    <property type="match status" value="1"/>
</dbReference>
<dbReference type="PANTHER" id="PTHR37984">
    <property type="entry name" value="PROTEIN CBG26694"/>
    <property type="match status" value="1"/>
</dbReference>
<feature type="compositionally biased region" description="Acidic residues" evidence="1">
    <location>
        <begin position="131"/>
        <end position="147"/>
    </location>
</feature>
<dbReference type="EMBL" id="LGRX02008579">
    <property type="protein sequence ID" value="KAK3273249.1"/>
    <property type="molecule type" value="Genomic_DNA"/>
</dbReference>
<dbReference type="InterPro" id="IPR036397">
    <property type="entry name" value="RNaseH_sf"/>
</dbReference>
<dbReference type="Proteomes" id="UP001190700">
    <property type="component" value="Unassembled WGS sequence"/>
</dbReference>
<feature type="compositionally biased region" description="Basic and acidic residues" evidence="1">
    <location>
        <begin position="175"/>
        <end position="194"/>
    </location>
</feature>
<gene>
    <name evidence="4" type="ORF">CYMTET_18495</name>
</gene>
<dbReference type="GO" id="GO:0015074">
    <property type="term" value="P:DNA integration"/>
    <property type="evidence" value="ECO:0007669"/>
    <property type="project" value="InterPro"/>
</dbReference>
<name>A0AAE0G860_9CHLO</name>
<dbReference type="SUPFAM" id="SSF53098">
    <property type="entry name" value="Ribonuclease H-like"/>
    <property type="match status" value="1"/>
</dbReference>
<dbReference type="PANTHER" id="PTHR37984:SF5">
    <property type="entry name" value="PROTEIN NYNRIN-LIKE"/>
    <property type="match status" value="1"/>
</dbReference>
<accession>A0AAE0G860</accession>
<dbReference type="GO" id="GO:0003676">
    <property type="term" value="F:nucleic acid binding"/>
    <property type="evidence" value="ECO:0007669"/>
    <property type="project" value="InterPro"/>
</dbReference>
<feature type="region of interest" description="Disordered" evidence="1">
    <location>
        <begin position="65"/>
        <end position="100"/>
    </location>
</feature>